<reference evidence="1 2" key="1">
    <citation type="submission" date="2024-09" db="EMBL/GenBank/DDBJ databases">
        <authorList>
            <person name="Sun Q."/>
            <person name="Mori K."/>
        </authorList>
    </citation>
    <scope>NUCLEOTIDE SEQUENCE [LARGE SCALE GENOMIC DNA]</scope>
    <source>
        <strain evidence="1 2">JCM 1334</strain>
    </source>
</reference>
<gene>
    <name evidence="1" type="ORF">ACFFP1_16110</name>
</gene>
<dbReference type="Proteomes" id="UP001589702">
    <property type="component" value="Unassembled WGS sequence"/>
</dbReference>
<dbReference type="EMBL" id="JBHMBC010000025">
    <property type="protein sequence ID" value="MFB9821020.1"/>
    <property type="molecule type" value="Genomic_DNA"/>
</dbReference>
<evidence type="ECO:0000313" key="2">
    <source>
        <dbReference type="Proteomes" id="UP001589702"/>
    </source>
</evidence>
<protein>
    <submittedName>
        <fullName evidence="1">Uncharacterized protein</fullName>
    </submittedName>
</protein>
<proteinExistence type="predicted"/>
<sequence length="78" mass="8596">MSIEHWWPKLKRSTQKWLIENNGDAVSSDVVAEITQVGGVITSDAWWVGESGPSGLYLSDEAVDWIEAVANGEVPERP</sequence>
<evidence type="ECO:0000313" key="1">
    <source>
        <dbReference type="EMBL" id="MFB9821020.1"/>
    </source>
</evidence>
<dbReference type="RefSeq" id="WP_234751658.1">
    <property type="nucleotide sequence ID" value="NZ_BAAAWN010000001.1"/>
</dbReference>
<organism evidence="1 2">
    <name type="scientific">Arthrobacter ramosus</name>
    <dbReference type="NCBI Taxonomy" id="1672"/>
    <lineage>
        <taxon>Bacteria</taxon>
        <taxon>Bacillati</taxon>
        <taxon>Actinomycetota</taxon>
        <taxon>Actinomycetes</taxon>
        <taxon>Micrococcales</taxon>
        <taxon>Micrococcaceae</taxon>
        <taxon>Arthrobacter</taxon>
    </lineage>
</organism>
<comment type="caution">
    <text evidence="1">The sequence shown here is derived from an EMBL/GenBank/DDBJ whole genome shotgun (WGS) entry which is preliminary data.</text>
</comment>
<accession>A0ABV5Y3K6</accession>
<name>A0ABV5Y3K6_ARTRM</name>
<keyword evidence="2" id="KW-1185">Reference proteome</keyword>